<evidence type="ECO:0000256" key="1">
    <source>
        <dbReference type="ARBA" id="ARBA00004574"/>
    </source>
</evidence>
<gene>
    <name evidence="7" type="ORF">Egran_03542</name>
</gene>
<feature type="region of interest" description="Disordered" evidence="5">
    <location>
        <begin position="315"/>
        <end position="344"/>
    </location>
</feature>
<dbReference type="Proteomes" id="UP000243515">
    <property type="component" value="Unassembled WGS sequence"/>
</dbReference>
<evidence type="ECO:0000256" key="3">
    <source>
        <dbReference type="ARBA" id="ARBA00022895"/>
    </source>
</evidence>
<evidence type="ECO:0000256" key="4">
    <source>
        <dbReference type="ARBA" id="ARBA00023125"/>
    </source>
</evidence>
<dbReference type="InterPro" id="IPR028389">
    <property type="entry name" value="POT1"/>
</dbReference>
<proteinExistence type="predicted"/>
<accession>A0A232LWZ2</accession>
<dbReference type="PANTHER" id="PTHR14513:SF0">
    <property type="entry name" value="PROTECTION OF TELOMERES PROTEIN 1"/>
    <property type="match status" value="1"/>
</dbReference>
<feature type="compositionally biased region" description="Basic and acidic residues" evidence="5">
    <location>
        <begin position="568"/>
        <end position="604"/>
    </location>
</feature>
<sequence>MIRSSNYFPPPQSPTLVAIAQLSPALENKSERSFHAVVTLVWPFSSSNRTFSLLLAEPDFRLRRHNGQAKVTFHGSCAETIARTQVGIGDEVWLCLDGVSWSENNEMAKAANDHRGLSWDLHYEHRVSLKIVRNNSCLAKVEFSGSASPIQEMKEGASLVPAPATPTVSQPEIRDSDTQWESPAFLRFPHPQPRTYIKALFDPFAEEDGYVPGKGRKRPRFSIHNHGWRLVDEPVSPTRDGASWEDLDEVDGISDDAEAPEDGLQSVALIEKSIGADTRTAGAMPLIVDTDGQRLDSLGPGTPSSIEGTLSSAYAEKEDRPELGFRQPTDTPRLHPLSSPDLPVPSPIASTSISQHGCFPNFSSVVSQHPLSGQVDSVDTSPVGGAITIPEQEASTIVQHAVSSGPLVSADADMAIIVSENVQLEAGFNTLPQTASFPAPSQSDGMPIREDIFHRERDEYDLPNVRYIKDSKKSTRESRLALDDSDIDDEDMVTSIHGVESELTDEESSDSNSISDAQGLGSEFGGLEGIEGQHEAEVESEVASIISGERTGDSLFEDSEGDAEEELSEARSEENIDVEETARESDDIFDKHSPEEDGDYRGDYDELASEEDNISEIEDDEQECARVESGFNELDYSMRPQMPSHTTIHPEVIVLDSDTDDGVSVARQSPPYVKSQQEKETFRFSAPEEMRPGSENSFANYARHMHEENCADSDGGELPEAQLDREKIFESGDADGVRRLLEMRSGSVGHNHVSAELAPDNTQGHPNPISSQSIFNTRVIDMDSKIVEQPSEHAIDPELLRGETGLMYDGSNIKHASEEGHHRERQSLELAKPGDLTLGAENGLVLDGATPPRCHHERPFLPKLQQTPHSPTTYTHYVDPINLPPTPQATQDTDQLSKTETPIPSELVRLGERIPYEAISPMSDTSAFRLEQIPDCLYPSSLENIKVDGAEDGIETQTVLADDDYNPLQEHIETKTLAKEASILTEPNRYARGLRSRLSSLNDHFNTSVDTISLVVDVSQPLRATSGPRDHYLTLYVTDPSMAGTTLPAQIFQQRKNLLPSATEGDVILLRNVKVQSFNHSMMLVSTNSSSWAVFCAKHDDVSVNGPPVEYGPEECDYVLSLKTWYDRDGAAMVADHKLQTSIKGDSFEAIPSSSAASSEAGSLEPVSRGVRGRSSLPSTRGSRRGKKQNRRVTIHELRDGRRYAEMSKDSIHELRDGTVYAHSFDA</sequence>
<feature type="region of interest" description="Disordered" evidence="5">
    <location>
        <begin position="500"/>
        <end position="527"/>
    </location>
</feature>
<evidence type="ECO:0000256" key="2">
    <source>
        <dbReference type="ARBA" id="ARBA00022454"/>
    </source>
</evidence>
<dbReference type="SMART" id="SM00976">
    <property type="entry name" value="Telo_bind"/>
    <property type="match status" value="1"/>
</dbReference>
<evidence type="ECO:0000313" key="7">
    <source>
        <dbReference type="EMBL" id="OXV08691.1"/>
    </source>
</evidence>
<organism evidence="7 8">
    <name type="scientific">Elaphomyces granulatus</name>
    <dbReference type="NCBI Taxonomy" id="519963"/>
    <lineage>
        <taxon>Eukaryota</taxon>
        <taxon>Fungi</taxon>
        <taxon>Dikarya</taxon>
        <taxon>Ascomycota</taxon>
        <taxon>Pezizomycotina</taxon>
        <taxon>Eurotiomycetes</taxon>
        <taxon>Eurotiomycetidae</taxon>
        <taxon>Eurotiales</taxon>
        <taxon>Elaphomycetaceae</taxon>
        <taxon>Elaphomyces</taxon>
    </lineage>
</organism>
<evidence type="ECO:0000256" key="5">
    <source>
        <dbReference type="SAM" id="MobiDB-lite"/>
    </source>
</evidence>
<dbReference type="Gene3D" id="2.40.50.140">
    <property type="entry name" value="Nucleic acid-binding proteins"/>
    <property type="match status" value="1"/>
</dbReference>
<evidence type="ECO:0000313" key="8">
    <source>
        <dbReference type="Proteomes" id="UP000243515"/>
    </source>
</evidence>
<keyword evidence="8" id="KW-1185">Reference proteome</keyword>
<dbReference type="GO" id="GO:0010521">
    <property type="term" value="F:telomerase inhibitor activity"/>
    <property type="evidence" value="ECO:0007669"/>
    <property type="project" value="TreeGrafter"/>
</dbReference>
<evidence type="ECO:0000259" key="6">
    <source>
        <dbReference type="SMART" id="SM00976"/>
    </source>
</evidence>
<dbReference type="GO" id="GO:0000783">
    <property type="term" value="C:nuclear telomere cap complex"/>
    <property type="evidence" value="ECO:0007669"/>
    <property type="project" value="TreeGrafter"/>
</dbReference>
<keyword evidence="3" id="KW-0779">Telomere</keyword>
<comment type="caution">
    <text evidence="7">The sequence shown here is derived from an EMBL/GenBank/DDBJ whole genome shotgun (WGS) entry which is preliminary data.</text>
</comment>
<dbReference type="CDD" id="cd04497">
    <property type="entry name" value="hPOT1_OB1_like"/>
    <property type="match status" value="1"/>
</dbReference>
<name>A0A232LWZ2_9EURO</name>
<dbReference type="PANTHER" id="PTHR14513">
    <property type="entry name" value="PROTECTION OF TELOMERES 1"/>
    <property type="match status" value="1"/>
</dbReference>
<dbReference type="InterPro" id="IPR011564">
    <property type="entry name" value="Telomer_end-bd_POT1/Cdc13"/>
</dbReference>
<dbReference type="GO" id="GO:0098505">
    <property type="term" value="F:G-rich strand telomeric DNA binding"/>
    <property type="evidence" value="ECO:0007669"/>
    <property type="project" value="TreeGrafter"/>
</dbReference>
<keyword evidence="4" id="KW-0238">DNA-binding</keyword>
<feature type="domain" description="Telomeric single stranded DNA binding POT1/Cdc13" evidence="6">
    <location>
        <begin position="995"/>
        <end position="1127"/>
    </location>
</feature>
<feature type="compositionally biased region" description="Acidic residues" evidence="5">
    <location>
        <begin position="555"/>
        <end position="567"/>
    </location>
</feature>
<dbReference type="SUPFAM" id="SSF50249">
    <property type="entry name" value="Nucleic acid-binding proteins"/>
    <property type="match status" value="1"/>
</dbReference>
<dbReference type="OrthoDB" id="5363079at2759"/>
<reference evidence="7 8" key="1">
    <citation type="journal article" date="2015" name="Environ. Microbiol.">
        <title>Metagenome sequence of Elaphomyces granulatus from sporocarp tissue reveals Ascomycota ectomycorrhizal fingerprints of genome expansion and a Proteobacteria-rich microbiome.</title>
        <authorList>
            <person name="Quandt C.A."/>
            <person name="Kohler A."/>
            <person name="Hesse C.N."/>
            <person name="Sharpton T.J."/>
            <person name="Martin F."/>
            <person name="Spatafora J.W."/>
        </authorList>
    </citation>
    <scope>NUCLEOTIDE SEQUENCE [LARGE SCALE GENOMIC DNA]</scope>
    <source>
        <strain evidence="7 8">OSC145934</strain>
    </source>
</reference>
<dbReference type="GO" id="GO:0016233">
    <property type="term" value="P:telomere capping"/>
    <property type="evidence" value="ECO:0007669"/>
    <property type="project" value="TreeGrafter"/>
</dbReference>
<feature type="region of interest" description="Disordered" evidence="5">
    <location>
        <begin position="546"/>
        <end position="606"/>
    </location>
</feature>
<dbReference type="EMBL" id="NPHW01003950">
    <property type="protein sequence ID" value="OXV08691.1"/>
    <property type="molecule type" value="Genomic_DNA"/>
</dbReference>
<dbReference type="InterPro" id="IPR012340">
    <property type="entry name" value="NA-bd_OB-fold"/>
</dbReference>
<feature type="compositionally biased region" description="Basic residues" evidence="5">
    <location>
        <begin position="1182"/>
        <end position="1193"/>
    </location>
</feature>
<dbReference type="Pfam" id="PF02765">
    <property type="entry name" value="POT1"/>
    <property type="match status" value="1"/>
</dbReference>
<dbReference type="AlphaFoldDB" id="A0A232LWZ2"/>
<keyword evidence="2" id="KW-0158">Chromosome</keyword>
<protein>
    <recommendedName>
        <fullName evidence="6">Telomeric single stranded DNA binding POT1/Cdc13 domain-containing protein</fullName>
    </recommendedName>
</protein>
<feature type="compositionally biased region" description="Low complexity" evidence="5">
    <location>
        <begin position="1154"/>
        <end position="1165"/>
    </location>
</feature>
<comment type="subcellular location">
    <subcellularLocation>
        <location evidence="1">Chromosome</location>
        <location evidence="1">Telomere</location>
    </subcellularLocation>
</comment>
<feature type="region of interest" description="Disordered" evidence="5">
    <location>
        <begin position="1154"/>
        <end position="1193"/>
    </location>
</feature>
<dbReference type="GO" id="GO:0032210">
    <property type="term" value="P:regulation of telomere maintenance via telomerase"/>
    <property type="evidence" value="ECO:0007669"/>
    <property type="project" value="TreeGrafter"/>
</dbReference>